<evidence type="ECO:0000313" key="17">
    <source>
        <dbReference type="Proteomes" id="UP000192220"/>
    </source>
</evidence>
<comment type="pathway">
    <text evidence="3">Protein modification; protein glycosylation.</text>
</comment>
<keyword evidence="7" id="KW-0812">Transmembrane</keyword>
<dbReference type="GO" id="GO:0006493">
    <property type="term" value="P:protein O-linked glycosylation"/>
    <property type="evidence" value="ECO:0007669"/>
    <property type="project" value="TreeGrafter"/>
</dbReference>
<dbReference type="CTD" id="797513"/>
<comment type="cofactor">
    <cofactor evidence="1">
        <name>Mn(2+)</name>
        <dbReference type="ChEBI" id="CHEBI:29035"/>
    </cofactor>
</comment>
<evidence type="ECO:0000256" key="3">
    <source>
        <dbReference type="ARBA" id="ARBA00004922"/>
    </source>
</evidence>
<reference evidence="18" key="1">
    <citation type="submission" date="2025-08" db="UniProtKB">
        <authorList>
            <consortium name="RefSeq"/>
        </authorList>
    </citation>
    <scope>IDENTIFICATION</scope>
    <source>
        <strain evidence="18">Quisiro</strain>
        <tissue evidence="18">Liver</tissue>
    </source>
</reference>
<evidence type="ECO:0000256" key="2">
    <source>
        <dbReference type="ARBA" id="ARBA00004323"/>
    </source>
</evidence>
<evidence type="ECO:0000256" key="1">
    <source>
        <dbReference type="ARBA" id="ARBA00001936"/>
    </source>
</evidence>
<dbReference type="Proteomes" id="UP000192220">
    <property type="component" value="Unplaced"/>
</dbReference>
<gene>
    <name evidence="18" type="primary">b3gnt2l</name>
</gene>
<dbReference type="InParanoid" id="A0A2I4CLF1"/>
<dbReference type="GO" id="GO:0030311">
    <property type="term" value="P:poly-N-acetyllactosamine biosynthetic process"/>
    <property type="evidence" value="ECO:0007669"/>
    <property type="project" value="TreeGrafter"/>
</dbReference>
<comment type="catalytic activity">
    <reaction evidence="14">
        <text>a beta-D-galactosyl-(1-&gt;4)-N-acetyl-beta-D-glucosaminyl derivative + UDP-N-acetyl-alpha-D-glucosamine = an N-acetyl-beta-D-glucosaminyl-(1-&gt;3)-beta-D-galactosyl-(1-&gt;4)-N-acetyl-beta-D-glucosaminyl derivative + UDP + H(+)</text>
        <dbReference type="Rhea" id="RHEA:14389"/>
        <dbReference type="ChEBI" id="CHEBI:15378"/>
        <dbReference type="ChEBI" id="CHEBI:57705"/>
        <dbReference type="ChEBI" id="CHEBI:58223"/>
        <dbReference type="ChEBI" id="CHEBI:133507"/>
        <dbReference type="ChEBI" id="CHEBI:134090"/>
        <dbReference type="EC" id="2.4.1.149"/>
    </reaction>
</comment>
<evidence type="ECO:0000256" key="10">
    <source>
        <dbReference type="ARBA" id="ARBA00023034"/>
    </source>
</evidence>
<dbReference type="GO" id="GO:0016262">
    <property type="term" value="F:protein N-acetylglucosaminyltransferase activity"/>
    <property type="evidence" value="ECO:0007669"/>
    <property type="project" value="TreeGrafter"/>
</dbReference>
<proteinExistence type="inferred from homology"/>
<comment type="subunit">
    <text evidence="15">Interacts with B3GNT8; this interaction greatly increases B3GNT2 catalytic activity, independently of B3GNT8 enzymatic activity.</text>
</comment>
<dbReference type="AlphaFoldDB" id="A0A2I4CLF1"/>
<keyword evidence="6" id="KW-0808">Transferase</keyword>
<keyword evidence="17" id="KW-1185">Reference proteome</keyword>
<dbReference type="InterPro" id="IPR002659">
    <property type="entry name" value="Glyco_trans_31"/>
</dbReference>
<comment type="subcellular location">
    <subcellularLocation>
        <location evidence="2 16">Golgi apparatus membrane</location>
        <topology evidence="2 16">Single-pass type II membrane protein</topology>
    </subcellularLocation>
</comment>
<dbReference type="RefSeq" id="XP_013880819.1">
    <property type="nucleotide sequence ID" value="XM_014025365.1"/>
</dbReference>
<evidence type="ECO:0000256" key="14">
    <source>
        <dbReference type="ARBA" id="ARBA00050470"/>
    </source>
</evidence>
<evidence type="ECO:0000256" key="6">
    <source>
        <dbReference type="ARBA" id="ARBA00022679"/>
    </source>
</evidence>
<dbReference type="Gene3D" id="3.90.550.50">
    <property type="match status" value="1"/>
</dbReference>
<evidence type="ECO:0000256" key="7">
    <source>
        <dbReference type="ARBA" id="ARBA00022692"/>
    </source>
</evidence>
<evidence type="ECO:0000256" key="15">
    <source>
        <dbReference type="ARBA" id="ARBA00065824"/>
    </source>
</evidence>
<accession>A0A2I4CLF1</accession>
<keyword evidence="9" id="KW-1133">Transmembrane helix</keyword>
<dbReference type="EC" id="2.4.1.-" evidence="16"/>
<evidence type="ECO:0000256" key="13">
    <source>
        <dbReference type="ARBA" id="ARBA00023211"/>
    </source>
</evidence>
<dbReference type="OrthoDB" id="5957813at2759"/>
<dbReference type="FunFam" id="3.90.550.50:FF:000010">
    <property type="entry name" value="Hexosyltransferase"/>
    <property type="match status" value="1"/>
</dbReference>
<evidence type="ECO:0000256" key="9">
    <source>
        <dbReference type="ARBA" id="ARBA00022989"/>
    </source>
</evidence>
<keyword evidence="8" id="KW-0735">Signal-anchor</keyword>
<organism evidence="17 18">
    <name type="scientific">Austrofundulus limnaeus</name>
    <name type="common">Annual killifish</name>
    <dbReference type="NCBI Taxonomy" id="52670"/>
    <lineage>
        <taxon>Eukaryota</taxon>
        <taxon>Metazoa</taxon>
        <taxon>Chordata</taxon>
        <taxon>Craniata</taxon>
        <taxon>Vertebrata</taxon>
        <taxon>Euteleostomi</taxon>
        <taxon>Actinopterygii</taxon>
        <taxon>Neopterygii</taxon>
        <taxon>Teleostei</taxon>
        <taxon>Neoteleostei</taxon>
        <taxon>Acanthomorphata</taxon>
        <taxon>Ovalentaria</taxon>
        <taxon>Atherinomorphae</taxon>
        <taxon>Cyprinodontiformes</taxon>
        <taxon>Rivulidae</taxon>
        <taxon>Austrofundulus</taxon>
    </lineage>
</organism>
<keyword evidence="5 16" id="KW-0328">Glycosyltransferase</keyword>
<dbReference type="PANTHER" id="PTHR11214:SF87">
    <property type="entry name" value="UDP-GLCNAC:BETAGAL BETA-1,3-N-ACETYLGLUCOSAMINYLTRANSFERASE 8"/>
    <property type="match status" value="1"/>
</dbReference>
<keyword evidence="12" id="KW-0325">Glycoprotein</keyword>
<evidence type="ECO:0000256" key="16">
    <source>
        <dbReference type="RuleBase" id="RU363063"/>
    </source>
</evidence>
<dbReference type="GO" id="GO:0000139">
    <property type="term" value="C:Golgi membrane"/>
    <property type="evidence" value="ECO:0007669"/>
    <property type="project" value="UniProtKB-SubCell"/>
</dbReference>
<keyword evidence="10 16" id="KW-0333">Golgi apparatus</keyword>
<dbReference type="PANTHER" id="PTHR11214">
    <property type="entry name" value="BETA-1,3-N-ACETYLGLUCOSAMINYLTRANSFERASE"/>
    <property type="match status" value="1"/>
</dbReference>
<keyword evidence="13" id="KW-0464">Manganese</keyword>
<dbReference type="Pfam" id="PF01762">
    <property type="entry name" value="Galactosyl_T"/>
    <property type="match status" value="1"/>
</dbReference>
<name>A0A2I4CLF1_AUSLI</name>
<evidence type="ECO:0000256" key="5">
    <source>
        <dbReference type="ARBA" id="ARBA00022676"/>
    </source>
</evidence>
<dbReference type="KEGG" id="alim:106529846"/>
<sequence>MRRVRTFSAMLVVTSFLLFFYLNFRLEMTTTVRATKNVSRKEDFTTIPAVVHIVTVSNDLRQIIPKDSAYWNRLLYSAMKNLENGERPRRREPHWSVCREENWELLKLNVHDFDSYPGMMQEFLRGMNCLSPPLLIDQPYKCVRAVRDNQTLLLAIKSSPRNFERRQAVRETWGHEGVYEGGMRVRLMFLMGNMAPDDPDLSTLLSFEAKHFEDILQWDFDDSLLNLTLKMNMFLKWTVKNCPSVSFIFSGDDDVFVNTPGLIKYLQSLDTNEASQLYAGQVISTASPLRDPRSKYYIPHSFYNGPYPAYAGGGGFLFSGALLKPLFTVSQILPLFPIDDVYVGMLMKALGVSPNSHGGFQTFDVRKEDRENVCVHKANLLIHQRLPHQVEKLWRGINNPHLTC</sequence>
<evidence type="ECO:0000256" key="12">
    <source>
        <dbReference type="ARBA" id="ARBA00023180"/>
    </source>
</evidence>
<evidence type="ECO:0000313" key="18">
    <source>
        <dbReference type="RefSeq" id="XP_013880819.1"/>
    </source>
</evidence>
<protein>
    <recommendedName>
        <fullName evidence="16">Hexosyltransferase</fullName>
        <ecNumber evidence="16">2.4.1.-</ecNumber>
    </recommendedName>
</protein>
<comment type="similarity">
    <text evidence="4 16">Belongs to the glycosyltransferase 31 family.</text>
</comment>
<evidence type="ECO:0000256" key="4">
    <source>
        <dbReference type="ARBA" id="ARBA00008661"/>
    </source>
</evidence>
<dbReference type="GO" id="GO:0008532">
    <property type="term" value="F:N-acetyllactosaminide beta-1,3-N-acetylglucosaminyltransferase activity"/>
    <property type="evidence" value="ECO:0007669"/>
    <property type="project" value="UniProtKB-EC"/>
</dbReference>
<keyword evidence="11" id="KW-0472">Membrane</keyword>
<evidence type="ECO:0000256" key="11">
    <source>
        <dbReference type="ARBA" id="ARBA00023136"/>
    </source>
</evidence>
<evidence type="ECO:0000256" key="8">
    <source>
        <dbReference type="ARBA" id="ARBA00022968"/>
    </source>
</evidence>